<keyword evidence="2" id="KW-0472">Membrane</keyword>
<accession>A0A8H3Z8X7</accession>
<proteinExistence type="predicted"/>
<organism evidence="3 4">
    <name type="scientific">Venturia inaequalis</name>
    <name type="common">Apple scab fungus</name>
    <dbReference type="NCBI Taxonomy" id="5025"/>
    <lineage>
        <taxon>Eukaryota</taxon>
        <taxon>Fungi</taxon>
        <taxon>Dikarya</taxon>
        <taxon>Ascomycota</taxon>
        <taxon>Pezizomycotina</taxon>
        <taxon>Dothideomycetes</taxon>
        <taxon>Pleosporomycetidae</taxon>
        <taxon>Venturiales</taxon>
        <taxon>Venturiaceae</taxon>
        <taxon>Venturia</taxon>
    </lineage>
</organism>
<feature type="transmembrane region" description="Helical" evidence="2">
    <location>
        <begin position="41"/>
        <end position="60"/>
    </location>
</feature>
<feature type="transmembrane region" description="Helical" evidence="2">
    <location>
        <begin position="147"/>
        <end position="173"/>
    </location>
</feature>
<evidence type="ECO:0000256" key="2">
    <source>
        <dbReference type="SAM" id="Phobius"/>
    </source>
</evidence>
<protein>
    <submittedName>
        <fullName evidence="3">Uncharacterized protein</fullName>
    </submittedName>
</protein>
<feature type="transmembrane region" description="Helical" evidence="2">
    <location>
        <begin position="267"/>
        <end position="287"/>
    </location>
</feature>
<feature type="region of interest" description="Disordered" evidence="1">
    <location>
        <begin position="1"/>
        <end position="21"/>
    </location>
</feature>
<dbReference type="InterPro" id="IPR021460">
    <property type="entry name" value="DUF3112"/>
</dbReference>
<gene>
    <name evidence="3" type="ORF">BLS_003687</name>
</gene>
<sequence length="465" mass="51996">MAPNPQSPSGSAAQGPPKPTGNGPYSPQIWQFGGVPTVNPDLYICAVFLASYVLSATIHMTIFQINKKRSHLFALSAMTFGFSMCRIFTFSLRLSWSVKQRNASIALASNSFVAAGTPILYIINLVFAHRIIRAQHPKLGWHKALSLLARVIVVSVVGVLILLIFAGIAMSFTLNTALRQRCRDIQLFGTTFYTFIAFLPLPMVFIGLVLPKRIRTEKFGQGRFRTKILVLVTSTLLLTLRAVWGTTATWLTPVPRIQAIPWYYSKPAFYCVQLLPELLVVYLYAFVRVDRRFFTPTGQRNSYLNLPGTLNPNSSAATLNVKKPEAAYHGYITASEAHRKNLNEKSIQSSKYHSKATNSLTSSIYPPLRIFSEEELFSETATLASTLNPNVRSSLVFNEERDNFELVGGDADSFYQYSASGSRANVNMRSLETRHGQESMQSRWSLQSMQELRGVEEQHDTISGR</sequence>
<keyword evidence="2" id="KW-1133">Transmembrane helix</keyword>
<dbReference type="Pfam" id="PF11309">
    <property type="entry name" value="DUF3112"/>
    <property type="match status" value="1"/>
</dbReference>
<feature type="transmembrane region" description="Helical" evidence="2">
    <location>
        <begin position="185"/>
        <end position="208"/>
    </location>
</feature>
<dbReference type="OrthoDB" id="3357002at2759"/>
<evidence type="ECO:0000313" key="4">
    <source>
        <dbReference type="Proteomes" id="UP000433883"/>
    </source>
</evidence>
<reference evidence="3 4" key="1">
    <citation type="submission" date="2019-11" db="EMBL/GenBank/DDBJ databases">
        <title>Venturia inaequalis Genome Resource.</title>
        <authorList>
            <person name="Lichtner F.J."/>
        </authorList>
    </citation>
    <scope>NUCLEOTIDE SEQUENCE [LARGE SCALE GENOMIC DNA]</scope>
    <source>
        <strain evidence="3">Bline_iso_100314</strain>
    </source>
</reference>
<dbReference type="Proteomes" id="UP000433883">
    <property type="component" value="Unassembled WGS sequence"/>
</dbReference>
<evidence type="ECO:0000313" key="3">
    <source>
        <dbReference type="EMBL" id="KAE9983771.1"/>
    </source>
</evidence>
<dbReference type="AlphaFoldDB" id="A0A8H3Z8X7"/>
<feature type="transmembrane region" description="Helical" evidence="2">
    <location>
        <begin position="104"/>
        <end position="127"/>
    </location>
</feature>
<evidence type="ECO:0000256" key="1">
    <source>
        <dbReference type="SAM" id="MobiDB-lite"/>
    </source>
</evidence>
<feature type="transmembrane region" description="Helical" evidence="2">
    <location>
        <begin position="72"/>
        <end position="92"/>
    </location>
</feature>
<feature type="transmembrane region" description="Helical" evidence="2">
    <location>
        <begin position="228"/>
        <end position="247"/>
    </location>
</feature>
<name>A0A8H3Z8X7_VENIN</name>
<keyword evidence="2" id="KW-0812">Transmembrane</keyword>
<dbReference type="EMBL" id="WNWQ01000024">
    <property type="protein sequence ID" value="KAE9983771.1"/>
    <property type="molecule type" value="Genomic_DNA"/>
</dbReference>
<comment type="caution">
    <text evidence="3">The sequence shown here is derived from an EMBL/GenBank/DDBJ whole genome shotgun (WGS) entry which is preliminary data.</text>
</comment>
<dbReference type="PANTHER" id="PTHR35184">
    <property type="entry name" value="YALI0C10208P"/>
    <property type="match status" value="1"/>
</dbReference>
<dbReference type="PANTHER" id="PTHR35184:SF1">
    <property type="entry name" value="INTEGRAL MEMBRANE PROTEIN"/>
    <property type="match status" value="1"/>
</dbReference>